<dbReference type="InterPro" id="IPR011051">
    <property type="entry name" value="RmlC_Cupin_sf"/>
</dbReference>
<dbReference type="AlphaFoldDB" id="A0A1W2GNR6"/>
<evidence type="ECO:0000313" key="3">
    <source>
        <dbReference type="Proteomes" id="UP000192472"/>
    </source>
</evidence>
<reference evidence="2 3" key="1">
    <citation type="submission" date="2017-04" db="EMBL/GenBank/DDBJ databases">
        <authorList>
            <person name="Afonso C.L."/>
            <person name="Miller P.J."/>
            <person name="Scott M.A."/>
            <person name="Spackman E."/>
            <person name="Goraichik I."/>
            <person name="Dimitrov K.M."/>
            <person name="Suarez D.L."/>
            <person name="Swayne D.E."/>
        </authorList>
    </citation>
    <scope>NUCLEOTIDE SEQUENCE [LARGE SCALE GENOMIC DNA]</scope>
    <source>
        <strain evidence="2 3">DSM 26133</strain>
    </source>
</reference>
<keyword evidence="3" id="KW-1185">Reference proteome</keyword>
<name>A0A1W2GNR6_REIFA</name>
<feature type="domain" description="Cupin type-2" evidence="1">
    <location>
        <begin position="135"/>
        <end position="198"/>
    </location>
</feature>
<gene>
    <name evidence="2" type="ORF">SAMN04488029_3731</name>
</gene>
<sequence length="217" mass="24276">MLKLNSTLLVLGICCLYACTPRTSENAPHTHGADTHTHDSAKETFSIEGLVDEIKTVPDSIIEYLHSQHHSHKVLERRTVPPGYESKELKNWSEYVAKVEDLPAINPGPGEYVHVMEGYKHGYQNLVIGITETFPGGAPPMHTHKGEESHVLLEGTVLYALGDTLFTIEAPYIVNIPPMVPHAFKNVGEKTANLVVIFPTNVWEYDVLDYFPFKDEK</sequence>
<dbReference type="EMBL" id="FWYF01000004">
    <property type="protein sequence ID" value="SMD38293.1"/>
    <property type="molecule type" value="Genomic_DNA"/>
</dbReference>
<dbReference type="Gene3D" id="2.60.120.10">
    <property type="entry name" value="Jelly Rolls"/>
    <property type="match status" value="1"/>
</dbReference>
<dbReference type="STRING" id="692418.SAMN04488029_3731"/>
<dbReference type="Proteomes" id="UP000192472">
    <property type="component" value="Unassembled WGS sequence"/>
</dbReference>
<dbReference type="SUPFAM" id="SSF51182">
    <property type="entry name" value="RmlC-like cupins"/>
    <property type="match status" value="1"/>
</dbReference>
<dbReference type="RefSeq" id="WP_084374348.1">
    <property type="nucleotide sequence ID" value="NZ_FWYF01000004.1"/>
</dbReference>
<dbReference type="InterPro" id="IPR013096">
    <property type="entry name" value="Cupin_2"/>
</dbReference>
<dbReference type="Pfam" id="PF07883">
    <property type="entry name" value="Cupin_2"/>
    <property type="match status" value="1"/>
</dbReference>
<evidence type="ECO:0000313" key="2">
    <source>
        <dbReference type="EMBL" id="SMD38293.1"/>
    </source>
</evidence>
<dbReference type="InterPro" id="IPR014710">
    <property type="entry name" value="RmlC-like_jellyroll"/>
</dbReference>
<evidence type="ECO:0000259" key="1">
    <source>
        <dbReference type="Pfam" id="PF07883"/>
    </source>
</evidence>
<organism evidence="2 3">
    <name type="scientific">Reichenbachiella faecimaris</name>
    <dbReference type="NCBI Taxonomy" id="692418"/>
    <lineage>
        <taxon>Bacteria</taxon>
        <taxon>Pseudomonadati</taxon>
        <taxon>Bacteroidota</taxon>
        <taxon>Cytophagia</taxon>
        <taxon>Cytophagales</taxon>
        <taxon>Reichenbachiellaceae</taxon>
        <taxon>Reichenbachiella</taxon>
    </lineage>
</organism>
<accession>A0A1W2GNR6</accession>
<protein>
    <submittedName>
        <fullName evidence="2">Cupin domain protein</fullName>
    </submittedName>
</protein>
<proteinExistence type="predicted"/>
<dbReference type="OrthoDB" id="1423961at2"/>